<dbReference type="GO" id="GO:0034040">
    <property type="term" value="F:ATPase-coupled lipid transmembrane transporter activity"/>
    <property type="evidence" value="ECO:0007669"/>
    <property type="project" value="TreeGrafter"/>
</dbReference>
<dbReference type="GO" id="GO:0005524">
    <property type="term" value="F:ATP binding"/>
    <property type="evidence" value="ECO:0007669"/>
    <property type="project" value="UniProtKB-KW"/>
</dbReference>
<keyword evidence="10" id="KW-0653">Protein transport</keyword>
<gene>
    <name evidence="19" type="ORF">E5351_01550</name>
</gene>
<dbReference type="InterPro" id="IPR036640">
    <property type="entry name" value="ABC1_TM_sf"/>
</dbReference>
<feature type="domain" description="Peptidase C39" evidence="18">
    <location>
        <begin position="13"/>
        <end position="140"/>
    </location>
</feature>
<keyword evidence="14" id="KW-0080">Bacteriocin transport</keyword>
<evidence type="ECO:0000256" key="5">
    <source>
        <dbReference type="ARBA" id="ARBA00022692"/>
    </source>
</evidence>
<comment type="caution">
    <text evidence="19">The sequence shown here is derived from an EMBL/GenBank/DDBJ whole genome shotgun (WGS) entry which is preliminary data.</text>
</comment>
<keyword evidence="2" id="KW-0813">Transport</keyword>
<keyword evidence="11" id="KW-1278">Translocase</keyword>
<protein>
    <submittedName>
        <fullName evidence="19">Peptide cleavage/export ABC transporter</fullName>
    </submittedName>
</protein>
<dbReference type="InterPro" id="IPR003439">
    <property type="entry name" value="ABC_transporter-like_ATP-bd"/>
</dbReference>
<dbReference type="PROSITE" id="PS50990">
    <property type="entry name" value="PEPTIDASE_C39"/>
    <property type="match status" value="1"/>
</dbReference>
<dbReference type="InterPro" id="IPR005074">
    <property type="entry name" value="Peptidase_C39"/>
</dbReference>
<dbReference type="PROSITE" id="PS50929">
    <property type="entry name" value="ABC_TM1F"/>
    <property type="match status" value="1"/>
</dbReference>
<dbReference type="GO" id="GO:0015031">
    <property type="term" value="P:protein transport"/>
    <property type="evidence" value="ECO:0007669"/>
    <property type="project" value="UniProtKB-KW"/>
</dbReference>
<dbReference type="GO" id="GO:0043214">
    <property type="term" value="F:ABC-type bacteriocin transporter activity"/>
    <property type="evidence" value="ECO:0007669"/>
    <property type="project" value="InterPro"/>
</dbReference>
<evidence type="ECO:0000259" key="17">
    <source>
        <dbReference type="PROSITE" id="PS50929"/>
    </source>
</evidence>
<evidence type="ECO:0000256" key="10">
    <source>
        <dbReference type="ARBA" id="ARBA00022927"/>
    </source>
</evidence>
<evidence type="ECO:0000256" key="3">
    <source>
        <dbReference type="ARBA" id="ARBA00022475"/>
    </source>
</evidence>
<keyword evidence="7" id="KW-0378">Hydrolase</keyword>
<dbReference type="RefSeq" id="WP_004045689.1">
    <property type="nucleotide sequence ID" value="NZ_AQFR02000003.1"/>
</dbReference>
<keyword evidence="6" id="KW-0547">Nucleotide-binding</keyword>
<keyword evidence="3" id="KW-1003">Cell membrane</keyword>
<dbReference type="Pfam" id="PF00664">
    <property type="entry name" value="ABC_membrane"/>
    <property type="match status" value="1"/>
</dbReference>
<dbReference type="GO" id="GO:0006508">
    <property type="term" value="P:proteolysis"/>
    <property type="evidence" value="ECO:0007669"/>
    <property type="project" value="UniProtKB-KW"/>
</dbReference>
<evidence type="ECO:0000256" key="1">
    <source>
        <dbReference type="ARBA" id="ARBA00004651"/>
    </source>
</evidence>
<feature type="transmembrane region" description="Helical" evidence="15">
    <location>
        <begin position="173"/>
        <end position="191"/>
    </location>
</feature>
<dbReference type="AlphaFoldDB" id="A0A4V3REN4"/>
<evidence type="ECO:0000256" key="4">
    <source>
        <dbReference type="ARBA" id="ARBA00022670"/>
    </source>
</evidence>
<feature type="transmembrane region" description="Helical" evidence="15">
    <location>
        <begin position="395"/>
        <end position="417"/>
    </location>
</feature>
<dbReference type="SMART" id="SM00382">
    <property type="entry name" value="AAA"/>
    <property type="match status" value="1"/>
</dbReference>
<dbReference type="PANTHER" id="PTHR24221:SF654">
    <property type="entry name" value="ATP-BINDING CASSETTE SUB-FAMILY B MEMBER 6"/>
    <property type="match status" value="1"/>
</dbReference>
<dbReference type="PROSITE" id="PS50893">
    <property type="entry name" value="ABC_TRANSPORTER_2"/>
    <property type="match status" value="1"/>
</dbReference>
<evidence type="ECO:0000256" key="12">
    <source>
        <dbReference type="ARBA" id="ARBA00022989"/>
    </source>
</evidence>
<accession>A0A4V3REN4</accession>
<name>A0A4V3REN4_9LACO</name>
<dbReference type="Pfam" id="PF03412">
    <property type="entry name" value="Peptidase_C39"/>
    <property type="match status" value="1"/>
</dbReference>
<dbReference type="InterPro" id="IPR027417">
    <property type="entry name" value="P-loop_NTPase"/>
</dbReference>
<proteinExistence type="predicted"/>
<dbReference type="GO" id="GO:0008234">
    <property type="term" value="F:cysteine-type peptidase activity"/>
    <property type="evidence" value="ECO:0007669"/>
    <property type="project" value="UniProtKB-KW"/>
</dbReference>
<dbReference type="GO" id="GO:0005886">
    <property type="term" value="C:plasma membrane"/>
    <property type="evidence" value="ECO:0007669"/>
    <property type="project" value="UniProtKB-SubCell"/>
</dbReference>
<dbReference type="InterPro" id="IPR011527">
    <property type="entry name" value="ABC1_TM_dom"/>
</dbReference>
<evidence type="ECO:0000259" key="18">
    <source>
        <dbReference type="PROSITE" id="PS50990"/>
    </source>
</evidence>
<feature type="transmembrane region" description="Helical" evidence="15">
    <location>
        <begin position="280"/>
        <end position="303"/>
    </location>
</feature>
<evidence type="ECO:0000313" key="19">
    <source>
        <dbReference type="EMBL" id="TGY17170.1"/>
    </source>
</evidence>
<keyword evidence="4" id="KW-0645">Protease</keyword>
<dbReference type="CDD" id="cd02418">
    <property type="entry name" value="Peptidase_C39B"/>
    <property type="match status" value="1"/>
</dbReference>
<dbReference type="InterPro" id="IPR005897">
    <property type="entry name" value="Pept_C39_ABC_bacteriocin"/>
</dbReference>
<dbReference type="InterPro" id="IPR039421">
    <property type="entry name" value="Type_1_exporter"/>
</dbReference>
<dbReference type="PANTHER" id="PTHR24221">
    <property type="entry name" value="ATP-BINDING CASSETTE SUB-FAMILY B"/>
    <property type="match status" value="1"/>
</dbReference>
<dbReference type="CDD" id="cd18570">
    <property type="entry name" value="ABC_6TM_PCAT1_LagD_like"/>
    <property type="match status" value="1"/>
</dbReference>
<evidence type="ECO:0000256" key="9">
    <source>
        <dbReference type="ARBA" id="ARBA00022840"/>
    </source>
</evidence>
<reference evidence="19 20" key="1">
    <citation type="submission" date="2019-04" db="EMBL/GenBank/DDBJ databases">
        <title>Microbes associate with the intestines of laboratory mice.</title>
        <authorList>
            <person name="Navarre W."/>
            <person name="Wong E."/>
            <person name="Huang K."/>
            <person name="Tropini C."/>
            <person name="Ng K."/>
            <person name="Yu B."/>
        </authorList>
    </citation>
    <scope>NUCLEOTIDE SEQUENCE [LARGE SCALE GENOMIC DNA]</scope>
    <source>
        <strain evidence="19 20">NM61_E11</strain>
    </source>
</reference>
<dbReference type="SUPFAM" id="SSF90123">
    <property type="entry name" value="ABC transporter transmembrane region"/>
    <property type="match status" value="1"/>
</dbReference>
<dbReference type="Pfam" id="PF00005">
    <property type="entry name" value="ABC_tran"/>
    <property type="match status" value="1"/>
</dbReference>
<evidence type="ECO:0000256" key="14">
    <source>
        <dbReference type="ARBA" id="ARBA00043264"/>
    </source>
</evidence>
<keyword evidence="5 15" id="KW-0812">Transmembrane</keyword>
<evidence type="ECO:0000313" key="20">
    <source>
        <dbReference type="Proteomes" id="UP000309117"/>
    </source>
</evidence>
<comment type="subcellular location">
    <subcellularLocation>
        <location evidence="1">Cell membrane</location>
        <topology evidence="1">Multi-pass membrane protein</topology>
    </subcellularLocation>
</comment>
<dbReference type="InterPro" id="IPR003593">
    <property type="entry name" value="AAA+_ATPase"/>
</dbReference>
<dbReference type="InterPro" id="IPR017871">
    <property type="entry name" value="ABC_transporter-like_CS"/>
</dbReference>
<feature type="transmembrane region" description="Helical" evidence="15">
    <location>
        <begin position="203"/>
        <end position="224"/>
    </location>
</feature>
<keyword evidence="12 15" id="KW-1133">Transmembrane helix</keyword>
<dbReference type="SUPFAM" id="SSF52540">
    <property type="entry name" value="P-loop containing nucleoside triphosphate hydrolases"/>
    <property type="match status" value="1"/>
</dbReference>
<evidence type="ECO:0000256" key="6">
    <source>
        <dbReference type="ARBA" id="ARBA00022741"/>
    </source>
</evidence>
<evidence type="ECO:0000256" key="2">
    <source>
        <dbReference type="ARBA" id="ARBA00022448"/>
    </source>
</evidence>
<keyword evidence="8" id="KW-0788">Thiol protease</keyword>
<dbReference type="Gene3D" id="3.90.70.10">
    <property type="entry name" value="Cysteine proteinases"/>
    <property type="match status" value="1"/>
</dbReference>
<dbReference type="FunFam" id="3.40.50.300:FF:000854">
    <property type="entry name" value="Multidrug ABC transporter ATP-binding protein"/>
    <property type="match status" value="1"/>
</dbReference>
<evidence type="ECO:0000256" key="15">
    <source>
        <dbReference type="SAM" id="Phobius"/>
    </source>
</evidence>
<evidence type="ECO:0000256" key="13">
    <source>
        <dbReference type="ARBA" id="ARBA00023136"/>
    </source>
</evidence>
<dbReference type="PROSITE" id="PS00211">
    <property type="entry name" value="ABC_TRANSPORTER_1"/>
    <property type="match status" value="1"/>
</dbReference>
<dbReference type="Proteomes" id="UP000309117">
    <property type="component" value="Unassembled WGS sequence"/>
</dbReference>
<dbReference type="NCBIfam" id="TIGR01193">
    <property type="entry name" value="bacteriocin_ABC"/>
    <property type="match status" value="1"/>
</dbReference>
<dbReference type="Gene3D" id="1.20.1560.10">
    <property type="entry name" value="ABC transporter type 1, transmembrane domain"/>
    <property type="match status" value="1"/>
</dbReference>
<keyword evidence="13 15" id="KW-0472">Membrane</keyword>
<dbReference type="EMBL" id="SRYV01000002">
    <property type="protein sequence ID" value="TGY17170.1"/>
    <property type="molecule type" value="Genomic_DNA"/>
</dbReference>
<dbReference type="Gene3D" id="3.40.50.300">
    <property type="entry name" value="P-loop containing nucleotide triphosphate hydrolases"/>
    <property type="match status" value="1"/>
</dbReference>
<organism evidence="19 20">
    <name type="scientific">Lactobacillus intestinalis</name>
    <dbReference type="NCBI Taxonomy" id="151781"/>
    <lineage>
        <taxon>Bacteria</taxon>
        <taxon>Bacillati</taxon>
        <taxon>Bacillota</taxon>
        <taxon>Bacilli</taxon>
        <taxon>Lactobacillales</taxon>
        <taxon>Lactobacillaceae</taxon>
        <taxon>Lactobacillus</taxon>
    </lineage>
</organism>
<keyword evidence="9" id="KW-0067">ATP-binding</keyword>
<evidence type="ECO:0000256" key="11">
    <source>
        <dbReference type="ARBA" id="ARBA00022967"/>
    </source>
</evidence>
<sequence length="721" mass="81207">MISLKYKWEYIPQVDEADCGVACLAMILKHYHAQVSIAHLRHLAKTNMEGTTALGLVKTAEQFKLEVQAIKADMSLFDIKDLQYPFIVHVIKDGDLFHYYVVLGKTKTHIIIADPDPSVGIKRMSKKRFEKEWTGITLLMAPTTEFVPVKEKKNNFLSLFPYMFKQKKIVRNIVLASLLMTIIGICSSYFLQGIIDTYIPDGTYFTLSIIAIGLLIAYVFNSIFSYGEQFLLNVLGQRLSIDLNLKYIRHIFELPMEFFTTRRTGEITSRFSDASKVIDALATTVISLFLDLTIVILMGIMLAVQNVTLFLITIATLPLYMIVILGFTKSFNHLNNEQMESNAIVSSSIIEDIQGIETIKALNSEQTRYRRIDNQFVDFLRKSFKYSKTEALQEALKSFIQMSLNVVVLWVGSWIVMRNQMTIGELMTYNALLAYFVSPLQNIINLQPLLQSANVAQNRLNEVYLVHSEFRNNKTDINKVSQIDGSIEYQNVSFKYGYGKNILQDIDLNISKGEKLAIVGMSGSGKSTLVKLLVSFFDPNGGKITINGIPTTAINKHTLRSYITYVPQTPYTFSGSIRDNLLLGSASNTTEADVIKACQLAEIEKEIENLPLKFDTELDENAKILSGGQKQRITIARALLSPANVLIFDESTSGLDSITEKKVVDNLMKLKDKTIIFIAHRLSVAKKANDIAVLDDGKIVEEGSHNDLMAQKGYYYDLINS</sequence>
<feature type="transmembrane region" description="Helical" evidence="15">
    <location>
        <begin position="309"/>
        <end position="328"/>
    </location>
</feature>
<feature type="domain" description="ABC transporter" evidence="16">
    <location>
        <begin position="487"/>
        <end position="721"/>
    </location>
</feature>
<evidence type="ECO:0000256" key="7">
    <source>
        <dbReference type="ARBA" id="ARBA00022801"/>
    </source>
</evidence>
<evidence type="ECO:0000256" key="8">
    <source>
        <dbReference type="ARBA" id="ARBA00022807"/>
    </source>
</evidence>
<dbReference type="GO" id="GO:0016887">
    <property type="term" value="F:ATP hydrolysis activity"/>
    <property type="evidence" value="ECO:0007669"/>
    <property type="project" value="InterPro"/>
</dbReference>
<evidence type="ECO:0000259" key="16">
    <source>
        <dbReference type="PROSITE" id="PS50893"/>
    </source>
</evidence>
<feature type="domain" description="ABC transmembrane type-1" evidence="17">
    <location>
        <begin position="173"/>
        <end position="452"/>
    </location>
</feature>